<organism evidence="2 3">
    <name type="scientific">Romanomermis culicivorax</name>
    <name type="common">Nematode worm</name>
    <dbReference type="NCBI Taxonomy" id="13658"/>
    <lineage>
        <taxon>Eukaryota</taxon>
        <taxon>Metazoa</taxon>
        <taxon>Ecdysozoa</taxon>
        <taxon>Nematoda</taxon>
        <taxon>Enoplea</taxon>
        <taxon>Dorylaimia</taxon>
        <taxon>Mermithida</taxon>
        <taxon>Mermithoidea</taxon>
        <taxon>Mermithidae</taxon>
        <taxon>Romanomermis</taxon>
    </lineage>
</organism>
<keyword evidence="2" id="KW-1185">Reference proteome</keyword>
<feature type="chain" id="PRO_5037355711" evidence="1">
    <location>
        <begin position="22"/>
        <end position="209"/>
    </location>
</feature>
<reference evidence="3" key="1">
    <citation type="submission" date="2022-11" db="UniProtKB">
        <authorList>
            <consortium name="WormBaseParasite"/>
        </authorList>
    </citation>
    <scope>IDENTIFICATION</scope>
</reference>
<dbReference type="WBParaSite" id="nRc.2.0.1.t18738-RA">
    <property type="protein sequence ID" value="nRc.2.0.1.t18738-RA"/>
    <property type="gene ID" value="nRc.2.0.1.g18738"/>
</dbReference>
<feature type="signal peptide" evidence="1">
    <location>
        <begin position="1"/>
        <end position="21"/>
    </location>
</feature>
<evidence type="ECO:0000256" key="1">
    <source>
        <dbReference type="SAM" id="SignalP"/>
    </source>
</evidence>
<proteinExistence type="predicted"/>
<name>A0A915IY30_ROMCU</name>
<evidence type="ECO:0000313" key="3">
    <source>
        <dbReference type="WBParaSite" id="nRc.2.0.1.t18738-RA"/>
    </source>
</evidence>
<dbReference type="AlphaFoldDB" id="A0A915IY30"/>
<keyword evidence="1" id="KW-0732">Signal</keyword>
<sequence length="209" mass="22667">MVLINFFAVLVFALPSQYTFAQRTPRSLCTNIFTNTTDPRTENNSCPSRMIETDCPANLLRRHDFSAGWNLLPPRPLPPTGLPSDCPSLIATRLPPQGPHAATAPITVATANPVRFILMDTTTLVIPTATITTDTAKVMAHAATINNIIDLPPILAITAAIDRMFPGHVQPMLRPCSKATVCCPPHAPTCALLCPYPLRCRVQVLLPPL</sequence>
<accession>A0A915IY30</accession>
<protein>
    <submittedName>
        <fullName evidence="3">Uncharacterized protein</fullName>
    </submittedName>
</protein>
<dbReference type="Proteomes" id="UP000887565">
    <property type="component" value="Unplaced"/>
</dbReference>
<evidence type="ECO:0000313" key="2">
    <source>
        <dbReference type="Proteomes" id="UP000887565"/>
    </source>
</evidence>